<evidence type="ECO:0000256" key="7">
    <source>
        <dbReference type="SAM" id="SignalP"/>
    </source>
</evidence>
<feature type="signal peptide" evidence="7">
    <location>
        <begin position="1"/>
        <end position="31"/>
    </location>
</feature>
<dbReference type="InterPro" id="IPR036852">
    <property type="entry name" value="Peptidase_S8/S53_dom_sf"/>
</dbReference>
<gene>
    <name evidence="10" type="ORF">DWB77_04416</name>
</gene>
<evidence type="ECO:0000256" key="2">
    <source>
        <dbReference type="ARBA" id="ARBA00022670"/>
    </source>
</evidence>
<comment type="similarity">
    <text evidence="1 5 6">Belongs to the peptidase S8 family.</text>
</comment>
<dbReference type="InterPro" id="IPR037045">
    <property type="entry name" value="S8pro/Inhibitor_I9_sf"/>
</dbReference>
<dbReference type="InterPro" id="IPR015500">
    <property type="entry name" value="Peptidase_S8_subtilisin-rel"/>
</dbReference>
<dbReference type="Proteomes" id="UP000271554">
    <property type="component" value="Chromosome"/>
</dbReference>
<dbReference type="PRINTS" id="PR00723">
    <property type="entry name" value="SUBTILISIN"/>
</dbReference>
<evidence type="ECO:0000256" key="1">
    <source>
        <dbReference type="ARBA" id="ARBA00011073"/>
    </source>
</evidence>
<dbReference type="AlphaFoldDB" id="A0A387HEH5"/>
<evidence type="ECO:0000259" key="9">
    <source>
        <dbReference type="Pfam" id="PF05922"/>
    </source>
</evidence>
<feature type="active site" description="Charge relay system" evidence="5">
    <location>
        <position position="346"/>
    </location>
</feature>
<accession>A0A387HEH5</accession>
<dbReference type="InterPro" id="IPR023828">
    <property type="entry name" value="Peptidase_S8_Ser-AS"/>
</dbReference>
<dbReference type="PROSITE" id="PS00136">
    <property type="entry name" value="SUBTILASE_ASP"/>
    <property type="match status" value="1"/>
</dbReference>
<dbReference type="RefSeq" id="WP_120722863.1">
    <property type="nucleotide sequence ID" value="NZ_CP032698.1"/>
</dbReference>
<keyword evidence="4 5" id="KW-0720">Serine protease</keyword>
<organism evidence="10 11">
    <name type="scientific">Streptomyces hundungensis</name>
    <dbReference type="NCBI Taxonomy" id="1077946"/>
    <lineage>
        <taxon>Bacteria</taxon>
        <taxon>Bacillati</taxon>
        <taxon>Actinomycetota</taxon>
        <taxon>Actinomycetes</taxon>
        <taxon>Kitasatosporales</taxon>
        <taxon>Streptomycetaceae</taxon>
        <taxon>Streptomyces</taxon>
    </lineage>
</organism>
<proteinExistence type="inferred from homology"/>
<feature type="domain" description="Peptidase S8/S53" evidence="8">
    <location>
        <begin position="152"/>
        <end position="383"/>
    </location>
</feature>
<dbReference type="OrthoDB" id="9798386at2"/>
<feature type="active site" description="Charge relay system" evidence="5">
    <location>
        <position position="161"/>
    </location>
</feature>
<dbReference type="EC" id="3.4.21.-" evidence="10"/>
<keyword evidence="7" id="KW-0732">Signal</keyword>
<feature type="domain" description="Inhibitor I9" evidence="9">
    <location>
        <begin position="52"/>
        <end position="117"/>
    </location>
</feature>
<feature type="active site" description="Charge relay system" evidence="5">
    <location>
        <position position="194"/>
    </location>
</feature>
<dbReference type="Pfam" id="PF05922">
    <property type="entry name" value="Inhibitor_I9"/>
    <property type="match status" value="1"/>
</dbReference>
<keyword evidence="2 5" id="KW-0645">Protease</keyword>
<evidence type="ECO:0000313" key="10">
    <source>
        <dbReference type="EMBL" id="AYG82246.1"/>
    </source>
</evidence>
<feature type="chain" id="PRO_5017453810" evidence="7">
    <location>
        <begin position="32"/>
        <end position="402"/>
    </location>
</feature>
<dbReference type="InterPro" id="IPR050131">
    <property type="entry name" value="Peptidase_S8_subtilisin-like"/>
</dbReference>
<dbReference type="InterPro" id="IPR000209">
    <property type="entry name" value="Peptidase_S8/S53_dom"/>
</dbReference>
<dbReference type="FunFam" id="3.40.50.200:FF:000014">
    <property type="entry name" value="Proteinase K"/>
    <property type="match status" value="1"/>
</dbReference>
<dbReference type="PANTHER" id="PTHR43806:SF11">
    <property type="entry name" value="CEREVISIN-RELATED"/>
    <property type="match status" value="1"/>
</dbReference>
<reference evidence="10 11" key="1">
    <citation type="submission" date="2018-10" db="EMBL/GenBank/DDBJ databases">
        <title>Relationship between Morphology and Antimicrobial Activity in Streptomyces.</title>
        <authorList>
            <person name="Kang H.J."/>
            <person name="Kim S.B."/>
        </authorList>
    </citation>
    <scope>NUCLEOTIDE SEQUENCE [LARGE SCALE GENOMIC DNA]</scope>
    <source>
        <strain evidence="10 11">BH38</strain>
    </source>
</reference>
<evidence type="ECO:0000256" key="4">
    <source>
        <dbReference type="ARBA" id="ARBA00022825"/>
    </source>
</evidence>
<protein>
    <submittedName>
        <fullName evidence="10">Extracellular serine proteinase</fullName>
        <ecNumber evidence="10">3.4.21.-</ecNumber>
    </submittedName>
</protein>
<dbReference type="InterPro" id="IPR010259">
    <property type="entry name" value="S8pro/Inhibitor_I9"/>
</dbReference>
<dbReference type="Gene3D" id="3.30.70.80">
    <property type="entry name" value="Peptidase S8 propeptide/proteinase inhibitor I9"/>
    <property type="match status" value="1"/>
</dbReference>
<dbReference type="EMBL" id="CP032698">
    <property type="protein sequence ID" value="AYG82246.1"/>
    <property type="molecule type" value="Genomic_DNA"/>
</dbReference>
<evidence type="ECO:0000256" key="6">
    <source>
        <dbReference type="RuleBase" id="RU003355"/>
    </source>
</evidence>
<dbReference type="GO" id="GO:0004252">
    <property type="term" value="F:serine-type endopeptidase activity"/>
    <property type="evidence" value="ECO:0007669"/>
    <property type="project" value="UniProtKB-UniRule"/>
</dbReference>
<name>A0A387HEH5_9ACTN</name>
<dbReference type="PROSITE" id="PS00138">
    <property type="entry name" value="SUBTILASE_SER"/>
    <property type="match status" value="1"/>
</dbReference>
<evidence type="ECO:0000256" key="3">
    <source>
        <dbReference type="ARBA" id="ARBA00022801"/>
    </source>
</evidence>
<dbReference type="PROSITE" id="PS51892">
    <property type="entry name" value="SUBTILASE"/>
    <property type="match status" value="1"/>
</dbReference>
<keyword evidence="3 5" id="KW-0378">Hydrolase</keyword>
<keyword evidence="11" id="KW-1185">Reference proteome</keyword>
<dbReference type="Pfam" id="PF00082">
    <property type="entry name" value="Peptidase_S8"/>
    <property type="match status" value="1"/>
</dbReference>
<evidence type="ECO:0000313" key="11">
    <source>
        <dbReference type="Proteomes" id="UP000271554"/>
    </source>
</evidence>
<dbReference type="PANTHER" id="PTHR43806">
    <property type="entry name" value="PEPTIDASE S8"/>
    <property type="match status" value="1"/>
</dbReference>
<dbReference type="GO" id="GO:0006508">
    <property type="term" value="P:proteolysis"/>
    <property type="evidence" value="ECO:0007669"/>
    <property type="project" value="UniProtKB-KW"/>
</dbReference>
<evidence type="ECO:0000259" key="8">
    <source>
        <dbReference type="Pfam" id="PF00082"/>
    </source>
</evidence>
<sequence length="402" mass="40535">MSWVRSIAVGLTALGVVTAGLSSTAASGASAAPAGASRTATAGVTDAIPGSYLVTLKDAVVRADSAAGQAVARKYGATVRRTYHQAVNGYSIRASAQQAERLAGDPAVASVSANRAFHVTGTQPRPPSWGLDRIDQHKLPLDRSYTYPAGAGAGVTAYIIDSGVRISHQDFGGRASYGYDAVDDDQIAQDGYGHGTHVAAIAAGNRYGVAKKAKIVAVRVLDDAGSGTTEGIVAGIDWVTRHAAKPAVANLSLSGGADAVVDQAVRRSIASGVTYTVAAGNDNEDAAKHSPARVREAITVGSTTERDAREALSNYGAALDLFAPGESIASAWNASDTATVTDSGTSMAAPHVAGAAALYLAAHPKARPAQVAAALTAAATTGAVTRPGAGSPDRLLAIGARR</sequence>
<dbReference type="KEGG" id="shun:DWB77_04416"/>
<dbReference type="SUPFAM" id="SSF52743">
    <property type="entry name" value="Subtilisin-like"/>
    <property type="match status" value="1"/>
</dbReference>
<dbReference type="Gene3D" id="3.40.50.200">
    <property type="entry name" value="Peptidase S8/S53 domain"/>
    <property type="match status" value="1"/>
</dbReference>
<evidence type="ECO:0000256" key="5">
    <source>
        <dbReference type="PROSITE-ProRule" id="PRU01240"/>
    </source>
</evidence>
<dbReference type="InterPro" id="IPR034193">
    <property type="entry name" value="PCSK9_ProteinaseK-like"/>
</dbReference>
<dbReference type="CDD" id="cd04077">
    <property type="entry name" value="Peptidases_S8_PCSK9_ProteinaseK_like"/>
    <property type="match status" value="1"/>
</dbReference>
<dbReference type="SUPFAM" id="SSF54897">
    <property type="entry name" value="Protease propeptides/inhibitors"/>
    <property type="match status" value="1"/>
</dbReference>
<dbReference type="GO" id="GO:0005615">
    <property type="term" value="C:extracellular space"/>
    <property type="evidence" value="ECO:0007669"/>
    <property type="project" value="TreeGrafter"/>
</dbReference>
<dbReference type="InterPro" id="IPR023827">
    <property type="entry name" value="Peptidase_S8_Asp-AS"/>
</dbReference>